<organism evidence="1">
    <name type="scientific">Anopheles atroparvus</name>
    <name type="common">European mosquito</name>
    <dbReference type="NCBI Taxonomy" id="41427"/>
    <lineage>
        <taxon>Eukaryota</taxon>
        <taxon>Metazoa</taxon>
        <taxon>Ecdysozoa</taxon>
        <taxon>Arthropoda</taxon>
        <taxon>Hexapoda</taxon>
        <taxon>Insecta</taxon>
        <taxon>Pterygota</taxon>
        <taxon>Neoptera</taxon>
        <taxon>Endopterygota</taxon>
        <taxon>Diptera</taxon>
        <taxon>Nematocera</taxon>
        <taxon>Culicoidea</taxon>
        <taxon>Culicidae</taxon>
        <taxon>Anophelinae</taxon>
        <taxon>Anopheles</taxon>
    </lineage>
</organism>
<proteinExistence type="predicted"/>
<reference evidence="1" key="1">
    <citation type="submission" date="2022-08" db="UniProtKB">
        <authorList>
            <consortium name="EnsemblMetazoa"/>
        </authorList>
    </citation>
    <scope>IDENTIFICATION</scope>
    <source>
        <strain evidence="1">EBRO</strain>
    </source>
</reference>
<sequence>MLNSIMTGLAHSQHQQDTNMVMLQHQQQLRDHHQQQLREHHHQQVAHAQAHQQVVQALAVGAGGQQPLPESMEIGASIIGGLVAGEGSAGGGTSIMSIPQPVQQPMDTSGPLLMPMVVSSAPLIMPMVVTSGNGIGESAPGTGNSIVVGGAEPTGRPGGITMVQMAMGALGASSAVDESLDESRSLPSELTTMTDTELMNYICPSAFDSV</sequence>
<accession>A0A182IT43</accession>
<dbReference type="VEuPathDB" id="VectorBase:AATE004957"/>
<name>A0A182IT43_ANOAO</name>
<dbReference type="EnsemblMetazoa" id="AATE004957-RA">
    <property type="protein sequence ID" value="AATE004957-PA.1"/>
    <property type="gene ID" value="AATE004957"/>
</dbReference>
<dbReference type="AlphaFoldDB" id="A0A182IT43"/>
<protein>
    <submittedName>
        <fullName evidence="1">Uncharacterized protein</fullName>
    </submittedName>
</protein>
<evidence type="ECO:0000313" key="1">
    <source>
        <dbReference type="EnsemblMetazoa" id="AATE004957-PA.1"/>
    </source>
</evidence>